<comment type="caution">
    <text evidence="17">The sequence shown here is derived from an EMBL/GenBank/DDBJ whole genome shotgun (WGS) entry which is preliminary data.</text>
</comment>
<evidence type="ECO:0000259" key="15">
    <source>
        <dbReference type="PROSITE" id="PS50109"/>
    </source>
</evidence>
<dbReference type="PROSITE" id="PS50885">
    <property type="entry name" value="HAMP"/>
    <property type="match status" value="1"/>
</dbReference>
<dbReference type="AlphaFoldDB" id="A0A2T0B8L2"/>
<evidence type="ECO:0000256" key="9">
    <source>
        <dbReference type="ARBA" id="ARBA00022777"/>
    </source>
</evidence>
<dbReference type="InterPro" id="IPR005467">
    <property type="entry name" value="His_kinase_dom"/>
</dbReference>
<dbReference type="CDD" id="cd00075">
    <property type="entry name" value="HATPase"/>
    <property type="match status" value="1"/>
</dbReference>
<dbReference type="InterPro" id="IPR003594">
    <property type="entry name" value="HATPase_dom"/>
</dbReference>
<dbReference type="Pfam" id="PF00672">
    <property type="entry name" value="HAMP"/>
    <property type="match status" value="1"/>
</dbReference>
<dbReference type="Gene3D" id="6.10.340.10">
    <property type="match status" value="1"/>
</dbReference>
<evidence type="ECO:0000256" key="11">
    <source>
        <dbReference type="ARBA" id="ARBA00022989"/>
    </source>
</evidence>
<keyword evidence="7 14" id="KW-0812">Transmembrane</keyword>
<feature type="domain" description="HAMP" evidence="16">
    <location>
        <begin position="188"/>
        <end position="240"/>
    </location>
</feature>
<reference evidence="17 18" key="1">
    <citation type="submission" date="2018-03" db="EMBL/GenBank/DDBJ databases">
        <title>Genome sequence of Clostridium liquoris DSM 100320.</title>
        <authorList>
            <person name="Poehlein A."/>
            <person name="Daniel R."/>
        </authorList>
    </citation>
    <scope>NUCLEOTIDE SEQUENCE [LARGE SCALE GENOMIC DNA]</scope>
    <source>
        <strain evidence="17 18">DSM 100320</strain>
    </source>
</reference>
<keyword evidence="6 17" id="KW-0808">Transferase</keyword>
<dbReference type="InterPro" id="IPR003661">
    <property type="entry name" value="HisK_dim/P_dom"/>
</dbReference>
<dbReference type="Gene3D" id="3.30.565.10">
    <property type="entry name" value="Histidine kinase-like ATPase, C-terminal domain"/>
    <property type="match status" value="1"/>
</dbReference>
<evidence type="ECO:0000256" key="12">
    <source>
        <dbReference type="ARBA" id="ARBA00023012"/>
    </source>
</evidence>
<dbReference type="Proteomes" id="UP000239706">
    <property type="component" value="Unassembled WGS sequence"/>
</dbReference>
<evidence type="ECO:0000313" key="18">
    <source>
        <dbReference type="Proteomes" id="UP000239706"/>
    </source>
</evidence>
<dbReference type="FunFam" id="3.30.565.10:FF:000006">
    <property type="entry name" value="Sensor histidine kinase WalK"/>
    <property type="match status" value="1"/>
</dbReference>
<dbReference type="Pfam" id="PF02518">
    <property type="entry name" value="HATPase_c"/>
    <property type="match status" value="1"/>
</dbReference>
<dbReference type="InterPro" id="IPR050398">
    <property type="entry name" value="HssS/ArlS-like"/>
</dbReference>
<dbReference type="SUPFAM" id="SSF47384">
    <property type="entry name" value="Homodimeric domain of signal transducing histidine kinase"/>
    <property type="match status" value="1"/>
</dbReference>
<dbReference type="PRINTS" id="PR00344">
    <property type="entry name" value="BCTRLSENSOR"/>
</dbReference>
<evidence type="ECO:0000256" key="6">
    <source>
        <dbReference type="ARBA" id="ARBA00022679"/>
    </source>
</evidence>
<dbReference type="SUPFAM" id="SSF55874">
    <property type="entry name" value="ATPase domain of HSP90 chaperone/DNA topoisomerase II/histidine kinase"/>
    <property type="match status" value="1"/>
</dbReference>
<dbReference type="GO" id="GO:0005886">
    <property type="term" value="C:plasma membrane"/>
    <property type="evidence" value="ECO:0007669"/>
    <property type="project" value="UniProtKB-SubCell"/>
</dbReference>
<evidence type="ECO:0000256" key="4">
    <source>
        <dbReference type="ARBA" id="ARBA00022475"/>
    </source>
</evidence>
<dbReference type="CDD" id="cd06225">
    <property type="entry name" value="HAMP"/>
    <property type="match status" value="1"/>
</dbReference>
<comment type="catalytic activity">
    <reaction evidence="1">
        <text>ATP + protein L-histidine = ADP + protein N-phospho-L-histidine.</text>
        <dbReference type="EC" id="2.7.13.3"/>
    </reaction>
</comment>
<keyword evidence="18" id="KW-1185">Reference proteome</keyword>
<comment type="subcellular location">
    <subcellularLocation>
        <location evidence="2">Cell membrane</location>
        <topology evidence="2">Multi-pass membrane protein</topology>
    </subcellularLocation>
</comment>
<organism evidence="17 18">
    <name type="scientific">Clostridium liquoris</name>
    <dbReference type="NCBI Taxonomy" id="1289519"/>
    <lineage>
        <taxon>Bacteria</taxon>
        <taxon>Bacillati</taxon>
        <taxon>Bacillota</taxon>
        <taxon>Clostridia</taxon>
        <taxon>Eubacteriales</taxon>
        <taxon>Clostridiaceae</taxon>
        <taxon>Clostridium</taxon>
    </lineage>
</organism>
<dbReference type="SMART" id="SM00387">
    <property type="entry name" value="HATPase_c"/>
    <property type="match status" value="1"/>
</dbReference>
<feature type="transmembrane region" description="Helical" evidence="14">
    <location>
        <begin position="163"/>
        <end position="182"/>
    </location>
</feature>
<evidence type="ECO:0000256" key="14">
    <source>
        <dbReference type="SAM" id="Phobius"/>
    </source>
</evidence>
<evidence type="ECO:0000256" key="5">
    <source>
        <dbReference type="ARBA" id="ARBA00022553"/>
    </source>
</evidence>
<evidence type="ECO:0000259" key="16">
    <source>
        <dbReference type="PROSITE" id="PS50885"/>
    </source>
</evidence>
<evidence type="ECO:0000313" key="17">
    <source>
        <dbReference type="EMBL" id="PRR80153.1"/>
    </source>
</evidence>
<dbReference type="Pfam" id="PF00512">
    <property type="entry name" value="HisKA"/>
    <property type="match status" value="1"/>
</dbReference>
<keyword evidence="10" id="KW-0067">ATP-binding</keyword>
<dbReference type="OrthoDB" id="335833at2"/>
<gene>
    <name evidence="17" type="primary">yycG_1</name>
    <name evidence="17" type="ORF">CLLI_05370</name>
</gene>
<dbReference type="InterPro" id="IPR004358">
    <property type="entry name" value="Sig_transdc_His_kin-like_C"/>
</dbReference>
<keyword evidence="8" id="KW-0547">Nucleotide-binding</keyword>
<dbReference type="InterPro" id="IPR036890">
    <property type="entry name" value="HATPase_C_sf"/>
</dbReference>
<dbReference type="InterPro" id="IPR003660">
    <property type="entry name" value="HAMP_dom"/>
</dbReference>
<dbReference type="InterPro" id="IPR036097">
    <property type="entry name" value="HisK_dim/P_sf"/>
</dbReference>
<proteinExistence type="predicted"/>
<dbReference type="GO" id="GO:0000155">
    <property type="term" value="F:phosphorelay sensor kinase activity"/>
    <property type="evidence" value="ECO:0007669"/>
    <property type="project" value="InterPro"/>
</dbReference>
<dbReference type="CDD" id="cd00082">
    <property type="entry name" value="HisKA"/>
    <property type="match status" value="1"/>
</dbReference>
<evidence type="ECO:0000256" key="8">
    <source>
        <dbReference type="ARBA" id="ARBA00022741"/>
    </source>
</evidence>
<accession>A0A2T0B8L2</accession>
<evidence type="ECO:0000256" key="13">
    <source>
        <dbReference type="ARBA" id="ARBA00023136"/>
    </source>
</evidence>
<dbReference type="Gene3D" id="1.10.287.130">
    <property type="match status" value="1"/>
</dbReference>
<dbReference type="PROSITE" id="PS50109">
    <property type="entry name" value="HIS_KIN"/>
    <property type="match status" value="1"/>
</dbReference>
<keyword evidence="13 14" id="KW-0472">Membrane</keyword>
<evidence type="ECO:0000256" key="3">
    <source>
        <dbReference type="ARBA" id="ARBA00012438"/>
    </source>
</evidence>
<name>A0A2T0B8L2_9CLOT</name>
<keyword evidence="9 17" id="KW-0418">Kinase</keyword>
<dbReference type="SMART" id="SM00388">
    <property type="entry name" value="HisKA"/>
    <property type="match status" value="1"/>
</dbReference>
<dbReference type="SMART" id="SM00304">
    <property type="entry name" value="HAMP"/>
    <property type="match status" value="1"/>
</dbReference>
<evidence type="ECO:0000256" key="10">
    <source>
        <dbReference type="ARBA" id="ARBA00022840"/>
    </source>
</evidence>
<keyword evidence="12" id="KW-0902">Two-component regulatory system</keyword>
<dbReference type="EMBL" id="PVXO01000009">
    <property type="protein sequence ID" value="PRR80153.1"/>
    <property type="molecule type" value="Genomic_DNA"/>
</dbReference>
<evidence type="ECO:0000256" key="1">
    <source>
        <dbReference type="ARBA" id="ARBA00000085"/>
    </source>
</evidence>
<feature type="transmembrane region" description="Helical" evidence="14">
    <location>
        <begin position="20"/>
        <end position="42"/>
    </location>
</feature>
<dbReference type="PANTHER" id="PTHR45528">
    <property type="entry name" value="SENSOR HISTIDINE KINASE CPXA"/>
    <property type="match status" value="1"/>
</dbReference>
<feature type="domain" description="Histidine kinase" evidence="15">
    <location>
        <begin position="255"/>
        <end position="473"/>
    </location>
</feature>
<protein>
    <recommendedName>
        <fullName evidence="3">histidine kinase</fullName>
        <ecNumber evidence="3">2.7.13.3</ecNumber>
    </recommendedName>
</protein>
<dbReference type="SUPFAM" id="SSF158472">
    <property type="entry name" value="HAMP domain-like"/>
    <property type="match status" value="1"/>
</dbReference>
<keyword evidence="4" id="KW-1003">Cell membrane</keyword>
<dbReference type="GO" id="GO:0005524">
    <property type="term" value="F:ATP binding"/>
    <property type="evidence" value="ECO:0007669"/>
    <property type="project" value="UniProtKB-KW"/>
</dbReference>
<dbReference type="PANTHER" id="PTHR45528:SF1">
    <property type="entry name" value="SENSOR HISTIDINE KINASE CPXA"/>
    <property type="match status" value="1"/>
</dbReference>
<evidence type="ECO:0000256" key="7">
    <source>
        <dbReference type="ARBA" id="ARBA00022692"/>
    </source>
</evidence>
<dbReference type="EC" id="2.7.13.3" evidence="3"/>
<evidence type="ECO:0000256" key="2">
    <source>
        <dbReference type="ARBA" id="ARBA00004651"/>
    </source>
</evidence>
<keyword evidence="11 14" id="KW-1133">Transmembrane helix</keyword>
<dbReference type="RefSeq" id="WP_106062712.1">
    <property type="nucleotide sequence ID" value="NZ_PVXO01000009.1"/>
</dbReference>
<keyword evidence="5" id="KW-0597">Phosphoprotein</keyword>
<sequence>MKNNKKISNLLLRTHLVSSLIMFLIFLVFFFGTMAMWVNLYMPINTLISAENSKLVAKNIIKDDYRNIDVEQILKVKGWIEVLDTDLNVMYTKGNPKIKRSKYNKDEFYNKIINANNDLFNDNEYIYNIAYNGNKDFTLIVYLPNDNYFNKVIKKPSIGVRNFFRIAITLYLIIFVFIMILYTRITSRNLTIPLQELMKGVKNIYQGDYSTRIQVKCKNEIGQLTQAFNVMVQRIEEERKLKEKSEETKRRLIMDISHDLKNPLASIRGYTDLLIENPKLSQEKRNKYLTVIQNNSIRVNDLITDIFDFSKFESIDFNLELKSVDICEFLREVIASFIPSIEEKNIEYNFSIPDNSIQVKMDTKNMYRAISNLIVNSLKYNEDSTKLNISVQDIGERVLVIIQDNGIGIPKELEIDIFNPFVRVDSSRNSKSGGTGLGLAITKAIIEKHGGNIELESSINCGCRFTITLNKEMKPCL</sequence>